<dbReference type="EC" id="2.3.2.27" evidence="5 16"/>
<dbReference type="Pfam" id="PF22958">
    <property type="entry name" value="Ltn1_1st"/>
    <property type="match status" value="1"/>
</dbReference>
<evidence type="ECO:0000256" key="10">
    <source>
        <dbReference type="ARBA" id="ARBA00022737"/>
    </source>
</evidence>
<dbReference type="Pfam" id="PF22999">
    <property type="entry name" value="LTN1_E3_ligase_6th"/>
    <property type="match status" value="1"/>
</dbReference>
<evidence type="ECO:0000256" key="13">
    <source>
        <dbReference type="ARBA" id="ARBA00022833"/>
    </source>
</evidence>
<evidence type="ECO:0000256" key="9">
    <source>
        <dbReference type="ARBA" id="ARBA00022723"/>
    </source>
</evidence>
<dbReference type="SUPFAM" id="SSF57850">
    <property type="entry name" value="RING/U-box"/>
    <property type="match status" value="1"/>
</dbReference>
<proteinExistence type="inferred from homology"/>
<evidence type="ECO:0000256" key="4">
    <source>
        <dbReference type="ARBA" id="ARBA00007997"/>
    </source>
</evidence>
<dbReference type="SMART" id="SM00744">
    <property type="entry name" value="RINGv"/>
    <property type="match status" value="1"/>
</dbReference>
<evidence type="ECO:0000256" key="3">
    <source>
        <dbReference type="ARBA" id="ARBA00004906"/>
    </source>
</evidence>
<evidence type="ECO:0000313" key="19">
    <source>
        <dbReference type="EMBL" id="KAK9879336.1"/>
    </source>
</evidence>
<evidence type="ECO:0000256" key="17">
    <source>
        <dbReference type="SAM" id="MobiDB-lite"/>
    </source>
</evidence>
<dbReference type="Gene3D" id="3.30.40.10">
    <property type="entry name" value="Zinc/RING finger domain, C3HC4 (zinc finger)"/>
    <property type="match status" value="1"/>
</dbReference>
<dbReference type="Pfam" id="PF13639">
    <property type="entry name" value="zf-RING_2"/>
    <property type="match status" value="1"/>
</dbReference>
<dbReference type="PANTHER" id="PTHR12389">
    <property type="entry name" value="ZINC FINGER PROTEIN 294"/>
    <property type="match status" value="1"/>
</dbReference>
<evidence type="ECO:0000256" key="1">
    <source>
        <dbReference type="ARBA" id="ARBA00000900"/>
    </source>
</evidence>
<keyword evidence="11 15" id="KW-0863">Zinc-finger</keyword>
<evidence type="ECO:0000256" key="5">
    <source>
        <dbReference type="ARBA" id="ARBA00012483"/>
    </source>
</evidence>
<dbReference type="Proteomes" id="UP001431783">
    <property type="component" value="Unassembled WGS sequence"/>
</dbReference>
<organism evidence="19 20">
    <name type="scientific">Henosepilachna vigintioctopunctata</name>
    <dbReference type="NCBI Taxonomy" id="420089"/>
    <lineage>
        <taxon>Eukaryota</taxon>
        <taxon>Metazoa</taxon>
        <taxon>Ecdysozoa</taxon>
        <taxon>Arthropoda</taxon>
        <taxon>Hexapoda</taxon>
        <taxon>Insecta</taxon>
        <taxon>Pterygota</taxon>
        <taxon>Neoptera</taxon>
        <taxon>Endopterygota</taxon>
        <taxon>Coleoptera</taxon>
        <taxon>Polyphaga</taxon>
        <taxon>Cucujiformia</taxon>
        <taxon>Coccinelloidea</taxon>
        <taxon>Coccinellidae</taxon>
        <taxon>Epilachninae</taxon>
        <taxon>Epilachnini</taxon>
        <taxon>Henosepilachna</taxon>
    </lineage>
</organism>
<dbReference type="PANTHER" id="PTHR12389:SF0">
    <property type="entry name" value="E3 UBIQUITIN-PROTEIN LIGASE LISTERIN"/>
    <property type="match status" value="1"/>
</dbReference>
<dbReference type="InterPro" id="IPR016024">
    <property type="entry name" value="ARM-type_fold"/>
</dbReference>
<dbReference type="GO" id="GO:0043023">
    <property type="term" value="F:ribosomal large subunit binding"/>
    <property type="evidence" value="ECO:0007669"/>
    <property type="project" value="TreeGrafter"/>
</dbReference>
<comment type="similarity">
    <text evidence="4 16">Belongs to the LTN1 family.</text>
</comment>
<dbReference type="InterPro" id="IPR054477">
    <property type="entry name" value="LTN1_E3_ligase_6th"/>
</dbReference>
<dbReference type="InterPro" id="IPR039804">
    <property type="entry name" value="RING-CH-C4HC3_LTN1"/>
</dbReference>
<dbReference type="InterPro" id="IPR011016">
    <property type="entry name" value="Znf_RING-CH"/>
</dbReference>
<evidence type="ECO:0000256" key="7">
    <source>
        <dbReference type="ARBA" id="ARBA00022490"/>
    </source>
</evidence>
<protein>
    <recommendedName>
        <fullName evidence="6 16">E3 ubiquitin-protein ligase listerin</fullName>
        <ecNumber evidence="5 16">2.3.2.27</ecNumber>
    </recommendedName>
    <alternativeName>
        <fullName evidence="14 16">RING-type E3 ubiquitin transferase listerin</fullName>
    </alternativeName>
</protein>
<evidence type="ECO:0000256" key="11">
    <source>
        <dbReference type="ARBA" id="ARBA00022771"/>
    </source>
</evidence>
<dbReference type="SUPFAM" id="SSF48371">
    <property type="entry name" value="ARM repeat"/>
    <property type="match status" value="1"/>
</dbReference>
<comment type="subcellular location">
    <subcellularLocation>
        <location evidence="2">Cytoplasm</location>
        <location evidence="2">Cytosol</location>
    </subcellularLocation>
</comment>
<evidence type="ECO:0000256" key="12">
    <source>
        <dbReference type="ARBA" id="ARBA00022786"/>
    </source>
</evidence>
<dbReference type="GO" id="GO:1990112">
    <property type="term" value="C:RQC complex"/>
    <property type="evidence" value="ECO:0007669"/>
    <property type="project" value="UniProtKB-UniRule"/>
</dbReference>
<dbReference type="InterPro" id="IPR039795">
    <property type="entry name" value="LTN1/Rkr1"/>
</dbReference>
<dbReference type="InterPro" id="IPR054478">
    <property type="entry name" value="LTN1_UBC"/>
</dbReference>
<comment type="subunit">
    <text evidence="16">Component of the ribosome quality control complex (RQC).</text>
</comment>
<evidence type="ECO:0000256" key="6">
    <source>
        <dbReference type="ARBA" id="ARBA00017157"/>
    </source>
</evidence>
<comment type="catalytic activity">
    <reaction evidence="1 16">
        <text>S-ubiquitinyl-[E2 ubiquitin-conjugating enzyme]-L-cysteine + [acceptor protein]-L-lysine = [E2 ubiquitin-conjugating enzyme]-L-cysteine + N(6)-ubiquitinyl-[acceptor protein]-L-lysine.</text>
        <dbReference type="EC" id="2.3.2.27"/>
    </reaction>
</comment>
<feature type="compositionally biased region" description="Polar residues" evidence="17">
    <location>
        <begin position="10"/>
        <end position="24"/>
    </location>
</feature>
<accession>A0AAW1UEY1</accession>
<reference evidence="19 20" key="1">
    <citation type="submission" date="2023-03" db="EMBL/GenBank/DDBJ databases">
        <title>Genome insight into feeding habits of ladybird beetles.</title>
        <authorList>
            <person name="Li H.-S."/>
            <person name="Huang Y.-H."/>
            <person name="Pang H."/>
        </authorList>
    </citation>
    <scope>NUCLEOTIDE SEQUENCE [LARGE SCALE GENOMIC DNA]</scope>
    <source>
        <strain evidence="19">SYSU_2023b</strain>
        <tissue evidence="19">Whole body</tissue>
    </source>
</reference>
<evidence type="ECO:0000313" key="20">
    <source>
        <dbReference type="Proteomes" id="UP001431783"/>
    </source>
</evidence>
<keyword evidence="10" id="KW-0677">Repeat</keyword>
<dbReference type="GO" id="GO:0005829">
    <property type="term" value="C:cytosol"/>
    <property type="evidence" value="ECO:0007669"/>
    <property type="project" value="UniProtKB-SubCell"/>
</dbReference>
<comment type="caution">
    <text evidence="19">The sequence shown here is derived from an EMBL/GenBank/DDBJ whole genome shotgun (WGS) entry which is preliminary data.</text>
</comment>
<evidence type="ECO:0000256" key="16">
    <source>
        <dbReference type="RuleBase" id="RU367090"/>
    </source>
</evidence>
<dbReference type="FunFam" id="3.30.40.10:FF:000038">
    <property type="entry name" value="E3 ubiquitin-protein ligase listerin"/>
    <property type="match status" value="1"/>
</dbReference>
<evidence type="ECO:0000256" key="8">
    <source>
        <dbReference type="ARBA" id="ARBA00022679"/>
    </source>
</evidence>
<evidence type="ECO:0000256" key="2">
    <source>
        <dbReference type="ARBA" id="ARBA00004514"/>
    </source>
</evidence>
<keyword evidence="20" id="KW-1185">Reference proteome</keyword>
<keyword evidence="9 16" id="KW-0479">Metal-binding</keyword>
<keyword evidence="8 16" id="KW-0808">Transferase</keyword>
<gene>
    <name evidence="19" type="ORF">WA026_004187</name>
</gene>
<dbReference type="PROSITE" id="PS50089">
    <property type="entry name" value="ZF_RING_2"/>
    <property type="match status" value="1"/>
</dbReference>
<dbReference type="InterPro" id="IPR001841">
    <property type="entry name" value="Znf_RING"/>
</dbReference>
<dbReference type="GO" id="GO:0061630">
    <property type="term" value="F:ubiquitin protein ligase activity"/>
    <property type="evidence" value="ECO:0007669"/>
    <property type="project" value="UniProtKB-UniRule"/>
</dbReference>
<dbReference type="GO" id="GO:0072344">
    <property type="term" value="P:rescue of stalled ribosome"/>
    <property type="evidence" value="ECO:0007669"/>
    <property type="project" value="UniProtKB-UniRule"/>
</dbReference>
<evidence type="ECO:0000256" key="15">
    <source>
        <dbReference type="PROSITE-ProRule" id="PRU00175"/>
    </source>
</evidence>
<feature type="domain" description="RING-type" evidence="18">
    <location>
        <begin position="1632"/>
        <end position="1679"/>
    </location>
</feature>
<sequence>MGGNKKQAQRTKNNARPSNSGRSAELLSNTVTHFSNFSGMKETGFNIPTLSLSTIEDFELDIDINFQLVFKKMNKKDSTTKLKALQEFADLIQKSDAEAVKAVLPFWPRLYNILVIDYEPKVREATHVAHNEVVKKVKRNLAPYLKQLIASWFTSQYDTYAPAATAATSSFNSAFPENKIEGVIVFCEQEILTYIHDNLLVQTPQTVCDQKHNLPEVSQAKYERVLISSLHGYSLYLNKMKKDKIEASIELNKKIISSNKFWKYAKHNLSLVRAAWFEVLTALFQKAPFLLENEESHITLATLSSIDESDPIVLPLVWQNVLLTITLIKEWWTKVNVDKLLLPKLWKVLREGGQGNASVIYPNLLPMLPSLTPVLDVSTFYNNFFQNLCLGQKQKSVISSKSECTAVSTSLIECLRYVIMKNESDVSLCEQLIKTHLMPTLEWCLLETQSCYKTIFNQTASLAQYWSRNDTSEFPNYCRYLNYFWNIVDQMFQDVLMNLNFDESEKIFNVSSRQIEFLQSMKHVAKVKKSLKVKFDSDNTLANSGDIEVTSSGLGEFYINSLTDLVFKLCQAYVKIIDNKKSKELLDHLVVLIQEFDSKNLFLHISSQVGSEEQNGVIDIFQNLLTKWLQREELWCRSLIDLIFMAFKYLVDEEKQIVLDTVEKISNEDCLAWCLEDALSHQHNKDCVIRNWLTSDKVTNFIVSIVEKEIADQCAPNLKSLLRIAVTEDENEELYVSQQAIFKMVNKLKEPLMQPNDYLLTIDASASFASYLSAIVYTEKLLLTYTDELLIAMISMSLESGVATECLTDDTIWEVQTAWQDAISTLASGLSQAELETVLEKVASMTMECFEDEDFDDKKFKKLVDLLIGLCRSIHKGIPLNMDPVLDKLFKRTSTIEWRKTLTDLCKAGEYLNGKLASCYDEFRTEVEADDRELLKFFAWVCLKIKVLSAHLEDCADYDDEEDEGGIEKVTICSVLDARIDWICEMLYDSELGICFLENYCNVRFSTEIQGYISSGSSKLLELLGSLQFEEKSCLKDMLRTNAYKYSWIWCRTLYNYNVNYSSDVPVNAYDDLVKDATSSDKLLVIQATQVFAKHLNFDCVSYTSDDISRVIVLRHLSFCQEIDVQIAEVMLKVESFRTEDIARFNWESFKMKWNSYQMILETARLFNAFIKFQFDTLSQRYIDLIVICLAEWLPRLNQYHKLQKVHPMIIAVIDLLQNITTKIDILKESGTKKAFTKEWDDLFAEDIQNELIKLWLNLAGEFKNDQKSPLTSIPLMHSVLSITACFNHKILFKNATDKADKKIDKLMKESCLLLTSPMATLQLAAYKSLITLIPSLVEIDSVAVNTNRPNQNGLIFEQFKEVCSSMQEIVSTMLMGYKLGEDSCRVEPFTESYSYTFAYLLMWDVLLTLCEKASTELKYQYADWLRKENILKDLFNNLFRLMPLEILHCLETKSPMHSEWFSCRPALNPKDIYSSENLEHMVCWIYSLTLSQLPVLVRQWWSVTDSKTAQLVERITSTYVAPLLCAQELSDIRKYERSFKNMTIKVMPTVKEVIAIYSVDEAQMELLIRLPPNYPLAGPEVHCNRQIGGTSHKQWLMQFKKCVLHQNGRIWDGLSLWNNNLDKKFDGVEECYICFSVLHPGTYQLPKLSCQTCRKKFHSACLYKWFSTSNKSSCPVCRNLF</sequence>
<dbReference type="EMBL" id="JARQZJ010000061">
    <property type="protein sequence ID" value="KAK9879336.1"/>
    <property type="molecule type" value="Genomic_DNA"/>
</dbReference>
<dbReference type="Pfam" id="PF23009">
    <property type="entry name" value="UBC_like"/>
    <property type="match status" value="1"/>
</dbReference>
<keyword evidence="7" id="KW-0963">Cytoplasm</keyword>
<dbReference type="GO" id="GO:1990116">
    <property type="term" value="P:ribosome-associated ubiquitin-dependent protein catabolic process"/>
    <property type="evidence" value="ECO:0007669"/>
    <property type="project" value="UniProtKB-UniRule"/>
</dbReference>
<evidence type="ECO:0000256" key="14">
    <source>
        <dbReference type="ARBA" id="ARBA00032366"/>
    </source>
</evidence>
<keyword evidence="13 16" id="KW-0862">Zinc</keyword>
<dbReference type="CDD" id="cd16491">
    <property type="entry name" value="RING-CH-C4HC3_LTN1"/>
    <property type="match status" value="1"/>
</dbReference>
<comment type="function">
    <text evidence="16">E3 ubiquitin-protein ligase. Component of the ribosome quality control complex (RQC), a ribosome-associated complex that mediates ubiquitination and extraction of incompletely synthesized nascent chains for proteasomal degradation.</text>
</comment>
<name>A0AAW1UEY1_9CUCU</name>
<feature type="region of interest" description="Disordered" evidence="17">
    <location>
        <begin position="1"/>
        <end position="24"/>
    </location>
</feature>
<evidence type="ECO:0000259" key="18">
    <source>
        <dbReference type="PROSITE" id="PS50089"/>
    </source>
</evidence>
<dbReference type="InterPro" id="IPR054476">
    <property type="entry name" value="Ltn1_N"/>
</dbReference>
<keyword evidence="12 16" id="KW-0833">Ubl conjugation pathway</keyword>
<dbReference type="InterPro" id="IPR013083">
    <property type="entry name" value="Znf_RING/FYVE/PHD"/>
</dbReference>
<comment type="pathway">
    <text evidence="3 16">Protein modification; protein ubiquitination.</text>
</comment>
<dbReference type="GO" id="GO:0008270">
    <property type="term" value="F:zinc ion binding"/>
    <property type="evidence" value="ECO:0007669"/>
    <property type="project" value="UniProtKB-KW"/>
</dbReference>